<keyword evidence="2" id="KW-1185">Reference proteome</keyword>
<dbReference type="Proteomes" id="UP000009027">
    <property type="component" value="Unassembled WGS sequence"/>
</dbReference>
<evidence type="ECO:0000313" key="2">
    <source>
        <dbReference type="Proteomes" id="UP000009027"/>
    </source>
</evidence>
<dbReference type="VEuPathDB" id="TriTrypDB:TvY486_0036460"/>
<protein>
    <submittedName>
        <fullName evidence="1">Uncharacterized protein</fullName>
    </submittedName>
</protein>
<name>F9WT84_TRYVY</name>
<gene>
    <name evidence="1" type="ORF">TvY486_0036460</name>
</gene>
<reference evidence="1 2" key="1">
    <citation type="journal article" date="2012" name="Proc. Natl. Acad. Sci. U.S.A.">
        <title>Antigenic diversity is generated by distinct evolutionary mechanisms in African trypanosome species.</title>
        <authorList>
            <person name="Jackson A.P."/>
            <person name="Berry A."/>
            <person name="Aslett M."/>
            <person name="Allison H.C."/>
            <person name="Burton P."/>
            <person name="Vavrova-Anderson J."/>
            <person name="Brown R."/>
            <person name="Browne H."/>
            <person name="Corton N."/>
            <person name="Hauser H."/>
            <person name="Gamble J."/>
            <person name="Gilderthorp R."/>
            <person name="Marcello L."/>
            <person name="McQuillan J."/>
            <person name="Otto T.D."/>
            <person name="Quail M.A."/>
            <person name="Sanders M.J."/>
            <person name="van Tonder A."/>
            <person name="Ginger M.L."/>
            <person name="Field M.C."/>
            <person name="Barry J.D."/>
            <person name="Hertz-Fowler C."/>
            <person name="Berriman M."/>
        </authorList>
    </citation>
    <scope>NUCLEOTIDE SEQUENCE</scope>
    <source>
        <strain evidence="1 2">Y486</strain>
    </source>
</reference>
<accession>F9WT84</accession>
<proteinExistence type="predicted"/>
<dbReference type="AlphaFoldDB" id="F9WT84"/>
<sequence length="255" mass="28548">MISCSPPAVRFAVGQSFFLRSFLFPLCSYCSENTAHCSHYFFAHALPSFHRSSTPCSFLTPSPLVLLNPFFCLFGSTLRTSSSPTVTVRPTVLVRLFYPRSPCSPLSLPSPPPPAPPSSFPVFLFSASRFPSLCGFLRCHRAPDIVALYPVSLLRVPFGFLRFRLFFAHPSYCLPSQCSCFRCSLNPSNVAGTSLLYVCHSCLRQWHSRTFRTRYHARSPMFVSFFVGSFPSPSTFSLPRLLSPSCGYAKRLHLL</sequence>
<evidence type="ECO:0000313" key="1">
    <source>
        <dbReference type="EMBL" id="CCD20777.1"/>
    </source>
</evidence>
<organism evidence="1 2">
    <name type="scientific">Trypanosoma vivax (strain Y486)</name>
    <dbReference type="NCBI Taxonomy" id="1055687"/>
    <lineage>
        <taxon>Eukaryota</taxon>
        <taxon>Discoba</taxon>
        <taxon>Euglenozoa</taxon>
        <taxon>Kinetoplastea</taxon>
        <taxon>Metakinetoplastina</taxon>
        <taxon>Trypanosomatida</taxon>
        <taxon>Trypanosomatidae</taxon>
        <taxon>Trypanosoma</taxon>
        <taxon>Duttonella</taxon>
    </lineage>
</organism>
<dbReference type="EMBL" id="CAEX01006293">
    <property type="protein sequence ID" value="CCD20777.1"/>
    <property type="molecule type" value="Genomic_DNA"/>
</dbReference>